<dbReference type="NCBIfam" id="NF033510">
    <property type="entry name" value="Ca_tandemer"/>
    <property type="match status" value="3"/>
</dbReference>
<dbReference type="InterPro" id="IPR011049">
    <property type="entry name" value="Serralysin-like_metalloprot_C"/>
</dbReference>
<dbReference type="SUPFAM" id="SSF51120">
    <property type="entry name" value="beta-Roll"/>
    <property type="match status" value="1"/>
</dbReference>
<reference evidence="2 3" key="2">
    <citation type="submission" date="2019-01" db="EMBL/GenBank/DDBJ databases">
        <title>Motilimonas pumilus sp. nov., isolated from the gut of sea cucumber (Apostichopus japonicus).</title>
        <authorList>
            <person name="Wang F.-Q."/>
            <person name="Ren L.-H."/>
            <person name="Lin Y.-W."/>
            <person name="Sun G.-H."/>
            <person name="Du Z.-J."/>
            <person name="Zhao J.-X."/>
            <person name="Liu X.-J."/>
            <person name="Liu L.-J."/>
        </authorList>
    </citation>
    <scope>NUCLEOTIDE SEQUENCE [LARGE SCALE GENOMIC DNA]</scope>
    <source>
        <strain evidence="2 3">PLHSC7-2</strain>
    </source>
</reference>
<keyword evidence="3" id="KW-1185">Reference proteome</keyword>
<dbReference type="Gene3D" id="2.60.40.10">
    <property type="entry name" value="Immunoglobulins"/>
    <property type="match status" value="3"/>
</dbReference>
<dbReference type="InterPro" id="IPR018511">
    <property type="entry name" value="Hemolysin-typ_Ca-bd_CS"/>
</dbReference>
<evidence type="ECO:0000313" key="3">
    <source>
        <dbReference type="Proteomes" id="UP000283255"/>
    </source>
</evidence>
<feature type="non-terminal residue" evidence="2">
    <location>
        <position position="1"/>
    </location>
</feature>
<dbReference type="Pfam" id="PF17963">
    <property type="entry name" value="Big_9"/>
    <property type="match status" value="2"/>
</dbReference>
<keyword evidence="1" id="KW-0106">Calcium</keyword>
<name>A0A418YC52_9GAMM</name>
<proteinExistence type="predicted"/>
<reference evidence="2 3" key="1">
    <citation type="submission" date="2018-09" db="EMBL/GenBank/DDBJ databases">
        <authorList>
            <person name="Wang F."/>
        </authorList>
    </citation>
    <scope>NUCLEOTIDE SEQUENCE [LARGE SCALE GENOMIC DNA]</scope>
    <source>
        <strain evidence="2 3">PLHSC7-2</strain>
    </source>
</reference>
<dbReference type="InterPro" id="IPR019960">
    <property type="entry name" value="T1SS_VCA0849"/>
</dbReference>
<dbReference type="PROSITE" id="PS00330">
    <property type="entry name" value="HEMOLYSIN_CALCIUM"/>
    <property type="match status" value="3"/>
</dbReference>
<dbReference type="Pfam" id="PF00353">
    <property type="entry name" value="HemolysinCabind"/>
    <property type="match status" value="5"/>
</dbReference>
<protein>
    <submittedName>
        <fullName evidence="2">Ig-like domain-containing protein</fullName>
    </submittedName>
</protein>
<dbReference type="Proteomes" id="UP000283255">
    <property type="component" value="Unassembled WGS sequence"/>
</dbReference>
<dbReference type="InterPro" id="IPR010221">
    <property type="entry name" value="VCBS_dom"/>
</dbReference>
<evidence type="ECO:0000313" key="2">
    <source>
        <dbReference type="EMBL" id="RJG42042.1"/>
    </source>
</evidence>
<dbReference type="Gene3D" id="2.150.10.10">
    <property type="entry name" value="Serralysin-like metalloprotease, C-terminal"/>
    <property type="match status" value="1"/>
</dbReference>
<evidence type="ECO:0000256" key="1">
    <source>
        <dbReference type="ARBA" id="ARBA00022837"/>
    </source>
</evidence>
<dbReference type="PRINTS" id="PR00313">
    <property type="entry name" value="CABNDNGRPT"/>
</dbReference>
<accession>A0A418YC52</accession>
<dbReference type="RefSeq" id="WP_119911550.1">
    <property type="nucleotide sequence ID" value="NZ_QZCH01000021.1"/>
</dbReference>
<comment type="caution">
    <text evidence="2">The sequence shown here is derived from an EMBL/GenBank/DDBJ whole genome shotgun (WGS) entry which is preliminary data.</text>
</comment>
<dbReference type="NCBIfam" id="TIGR01965">
    <property type="entry name" value="VCBS_repeat"/>
    <property type="match status" value="1"/>
</dbReference>
<sequence>ITLDENITADDIINAAEAGQQIPVTGKASGDFQTGDIVTLTVNGKTFTGPVDVNGNFSINVPGADLVADGDNVIDASLAATDAAGNSITVTDTEGYSVDTEMTNTAITLDENITADDIINAAEAGQQIPVTGKASGDFQTGDIVTLTVNGKTFTGPVDVNGNFSINVPGADLVADSDKVIDASLAATDAAGNSITVTDTEGYSVDTVMKDTAITLDANITADDSISLAEGNQTIAITGQVTGDFQLDDLVTLIINNNTYTGKVAANGTFSIDVVGSDLVNDTDSTIFASLAATDAAGNSVTVTDTEGYTVPPVAVVDTGSVTEAYGQPVNAPSASINGDVLVNDRTLGVSEPVIGVQAGSASGDVSGNIGSAIQGDFGSLVLNANGSYEYVLDNQNSSVQGLNDGQTLTDTFSYTITDGKGNSSTTQINITINGITDPELQAVDDSASTLVGQPVYVNILGNDINPADSNTGDQDPEMTVSNVNVVSGNGQAYFINGELVYVPGPSEETAVIEYTVTNLQGQTDTATVTVDVTQRVVDSGTLYGDAGNDQISTTSGGDADSTSFTLQLGAYQGYRTDENGNRVFINEGSRIETLVLAEEEQIIDSKGGNDYVKGSLGADTIFLGDGYKGNEANTIAFLDEMAKKDEAELQSYHTGGVSSAVVDIADGGAGDDAIFGGNQTPDDPNNLIDDLERPIAHYDFIYGNDGDDMLDGGLGHDVLKGGTGNDILIGGVGNDDLTGGSGNDILIGGDGADTFRFFEEDAIAEAGNSQQDSGIVDTIMDFDVNQDKLDLSDLLDTQGTDVSNSIEQYLNVIEEDGHVVIEVDKDGSGQFNGDSDMKISLENVDYDTHGSSLLTDLMDNNQLIVDIN</sequence>
<dbReference type="AlphaFoldDB" id="A0A418YC52"/>
<dbReference type="OrthoDB" id="5593939at2"/>
<dbReference type="EMBL" id="QZCH01000021">
    <property type="protein sequence ID" value="RJG42042.1"/>
    <property type="molecule type" value="Genomic_DNA"/>
</dbReference>
<gene>
    <name evidence="2" type="ORF">D1Z90_14735</name>
</gene>
<dbReference type="NCBIfam" id="NF012196">
    <property type="entry name" value="Ig_like_ice"/>
    <property type="match status" value="3"/>
</dbReference>
<dbReference type="InterPro" id="IPR049826">
    <property type="entry name" value="Ig-like_ice"/>
</dbReference>
<dbReference type="InterPro" id="IPR013783">
    <property type="entry name" value="Ig-like_fold"/>
</dbReference>
<organism evidence="2 3">
    <name type="scientific">Motilimonas pumila</name>
    <dbReference type="NCBI Taxonomy" id="2303987"/>
    <lineage>
        <taxon>Bacteria</taxon>
        <taxon>Pseudomonadati</taxon>
        <taxon>Pseudomonadota</taxon>
        <taxon>Gammaproteobacteria</taxon>
        <taxon>Alteromonadales</taxon>
        <taxon>Alteromonadales genera incertae sedis</taxon>
        <taxon>Motilimonas</taxon>
    </lineage>
</organism>
<dbReference type="NCBIfam" id="TIGR03661">
    <property type="entry name" value="T1SS_VCA0849"/>
    <property type="match status" value="1"/>
</dbReference>
<dbReference type="GO" id="GO:0005509">
    <property type="term" value="F:calcium ion binding"/>
    <property type="evidence" value="ECO:0007669"/>
    <property type="project" value="InterPro"/>
</dbReference>
<dbReference type="InterPro" id="IPR001343">
    <property type="entry name" value="Hemolysn_Ca-bd"/>
</dbReference>